<feature type="transmembrane region" description="Helical" evidence="1">
    <location>
        <begin position="87"/>
        <end position="105"/>
    </location>
</feature>
<name>A0A2U2B657_9BACT</name>
<sequence>MNMRHYYIDWIRIALILSVFFFHVGMVFNGWDWHIKNDVRLESLNSWMAMLHAWRMPLLFLVSGAGTRFALGYRSKRNYFVERSERLLLPLIFGIFVLVPVQVYIEKISSYSSLWDFYTHFFDGVYPEGNFSWHHLWFIVYLYFISIVFIPFIRLFRSGYYKYVIEPRLEQLSAMKGGLGILFIPMLISWLLLRPYFPTETHAFFNDWGYISLFFIYFILGFVLLGNLRIVENLKIQRRIWLLGSIFTLAAWVELSGFSGTSSVQTARDVTALLMSWFICLTILAYGGKYLNRDQPLRKPLNKAIYPFYLIHQPVILVVGFWVVGIQTTVIEKSILLVIWSLVICAMLYIGIISRTRYLAACFGLKKK</sequence>
<proteinExistence type="predicted"/>
<gene>
    <name evidence="3" type="ORF">DDZ16_15085</name>
</gene>
<feature type="transmembrane region" description="Helical" evidence="1">
    <location>
        <begin position="136"/>
        <end position="156"/>
    </location>
</feature>
<dbReference type="Proteomes" id="UP000244956">
    <property type="component" value="Unassembled WGS sequence"/>
</dbReference>
<dbReference type="PANTHER" id="PTHR36927:SF3">
    <property type="entry name" value="GLUCANS BIOSYNTHESIS PROTEIN C"/>
    <property type="match status" value="1"/>
</dbReference>
<dbReference type="InterPro" id="IPR050623">
    <property type="entry name" value="Glucan_succinyl_AcylTrfase"/>
</dbReference>
<feature type="transmembrane region" description="Helical" evidence="1">
    <location>
        <begin position="177"/>
        <end position="197"/>
    </location>
</feature>
<feature type="transmembrane region" description="Helical" evidence="1">
    <location>
        <begin position="12"/>
        <end position="31"/>
    </location>
</feature>
<dbReference type="AlphaFoldDB" id="A0A2U2B657"/>
<dbReference type="Pfam" id="PF01757">
    <property type="entry name" value="Acyl_transf_3"/>
    <property type="match status" value="1"/>
</dbReference>
<keyword evidence="1" id="KW-0472">Membrane</keyword>
<accession>A0A2U2B657</accession>
<dbReference type="PANTHER" id="PTHR36927">
    <property type="entry name" value="BLR4337 PROTEIN"/>
    <property type="match status" value="1"/>
</dbReference>
<evidence type="ECO:0000313" key="3">
    <source>
        <dbReference type="EMBL" id="PWD98559.1"/>
    </source>
</evidence>
<feature type="transmembrane region" description="Helical" evidence="1">
    <location>
        <begin position="270"/>
        <end position="292"/>
    </location>
</feature>
<evidence type="ECO:0000259" key="2">
    <source>
        <dbReference type="Pfam" id="PF01757"/>
    </source>
</evidence>
<dbReference type="EMBL" id="QEWP01000013">
    <property type="protein sequence ID" value="PWD98559.1"/>
    <property type="molecule type" value="Genomic_DNA"/>
</dbReference>
<dbReference type="InterPro" id="IPR002656">
    <property type="entry name" value="Acyl_transf_3_dom"/>
</dbReference>
<reference evidence="3 4" key="1">
    <citation type="submission" date="2018-05" db="EMBL/GenBank/DDBJ databases">
        <title>Marinilabilia rubrum sp. nov., isolated from saltern sediment.</title>
        <authorList>
            <person name="Zhang R."/>
        </authorList>
    </citation>
    <scope>NUCLEOTIDE SEQUENCE [LARGE SCALE GENOMIC DNA]</scope>
    <source>
        <strain evidence="3 4">WTE16</strain>
    </source>
</reference>
<dbReference type="GO" id="GO:0016747">
    <property type="term" value="F:acyltransferase activity, transferring groups other than amino-acyl groups"/>
    <property type="evidence" value="ECO:0007669"/>
    <property type="project" value="InterPro"/>
</dbReference>
<feature type="transmembrane region" description="Helical" evidence="1">
    <location>
        <begin position="209"/>
        <end position="228"/>
    </location>
</feature>
<comment type="caution">
    <text evidence="3">The sequence shown here is derived from an EMBL/GenBank/DDBJ whole genome shotgun (WGS) entry which is preliminary data.</text>
</comment>
<dbReference type="RefSeq" id="WP_109265312.1">
    <property type="nucleotide sequence ID" value="NZ_QEWP01000013.1"/>
</dbReference>
<dbReference type="OrthoDB" id="9809782at2"/>
<evidence type="ECO:0000313" key="4">
    <source>
        <dbReference type="Proteomes" id="UP000244956"/>
    </source>
</evidence>
<keyword evidence="1" id="KW-0812">Transmembrane</keyword>
<keyword evidence="4" id="KW-1185">Reference proteome</keyword>
<feature type="transmembrane region" description="Helical" evidence="1">
    <location>
        <begin position="335"/>
        <end position="353"/>
    </location>
</feature>
<feature type="transmembrane region" description="Helical" evidence="1">
    <location>
        <begin position="240"/>
        <end position="258"/>
    </location>
</feature>
<feature type="domain" description="Acyltransferase 3" evidence="2">
    <location>
        <begin position="6"/>
        <end position="349"/>
    </location>
</feature>
<organism evidence="3 4">
    <name type="scientific">Marinilabilia rubra</name>
    <dbReference type="NCBI Taxonomy" id="2162893"/>
    <lineage>
        <taxon>Bacteria</taxon>
        <taxon>Pseudomonadati</taxon>
        <taxon>Bacteroidota</taxon>
        <taxon>Bacteroidia</taxon>
        <taxon>Marinilabiliales</taxon>
        <taxon>Marinilabiliaceae</taxon>
        <taxon>Marinilabilia</taxon>
    </lineage>
</organism>
<feature type="transmembrane region" description="Helical" evidence="1">
    <location>
        <begin position="304"/>
        <end position="323"/>
    </location>
</feature>
<protein>
    <recommendedName>
        <fullName evidence="2">Acyltransferase 3 domain-containing protein</fullName>
    </recommendedName>
</protein>
<evidence type="ECO:0000256" key="1">
    <source>
        <dbReference type="SAM" id="Phobius"/>
    </source>
</evidence>
<keyword evidence="1" id="KW-1133">Transmembrane helix</keyword>
<feature type="transmembrane region" description="Helical" evidence="1">
    <location>
        <begin position="51"/>
        <end position="71"/>
    </location>
</feature>